<dbReference type="Proteomes" id="UP000648816">
    <property type="component" value="Unassembled WGS sequence"/>
</dbReference>
<proteinExistence type="predicted"/>
<evidence type="ECO:0000313" key="1">
    <source>
        <dbReference type="EMBL" id="MBC3340238.1"/>
    </source>
</evidence>
<reference evidence="1" key="2">
    <citation type="submission" date="2020-07" db="EMBL/GenBank/DDBJ databases">
        <authorList>
            <person name="Lood C."/>
            <person name="Girard L."/>
        </authorList>
    </citation>
    <scope>NUCLEOTIDE SEQUENCE</scope>
    <source>
        <strain evidence="1">SWRI153</strain>
    </source>
</reference>
<sequence length="176" mass="19270">MVIACLGWGSLIWKPDGLPLASEWFSDGPHVPVEFARVSDSGELTTAICVNGPPCKVLWAVLDVDNLDEAREALRLREGIPQDWPHGIGSFTPGTSAVGVMAEWAIPRELDAVIWTALPPRFKDVEGLVPTANDAVSHLAGLSAEAYEQARNYVEQVPAQIDTPYRREIISRLGWK</sequence>
<dbReference type="EMBL" id="JABWQP010000001">
    <property type="protein sequence ID" value="MBC3340238.1"/>
    <property type="molecule type" value="Genomic_DNA"/>
</dbReference>
<name>A0A923JEG6_9PSED</name>
<evidence type="ECO:0000313" key="2">
    <source>
        <dbReference type="EMBL" id="MBV4484619.1"/>
    </source>
</evidence>
<gene>
    <name evidence="2" type="ORF">HU727_003350</name>
    <name evidence="1" type="ORF">HU727_01160</name>
</gene>
<protein>
    <submittedName>
        <fullName evidence="1">Uncharacterized protein</fullName>
    </submittedName>
</protein>
<accession>A0A923JEG6</accession>
<reference evidence="2" key="3">
    <citation type="submission" date="2021-06" db="EMBL/GenBank/DDBJ databases">
        <title>Updating the genus Pseudomonas: Description of 43 new species and partition of the Pseudomonas putida group.</title>
        <authorList>
            <person name="Girard L."/>
            <person name="Lood C."/>
            <person name="Vandamme P."/>
            <person name="Rokni-Zadeh H."/>
            <person name="Van Noort V."/>
            <person name="Hofte M."/>
            <person name="Lavigne R."/>
            <person name="De Mot R."/>
        </authorList>
    </citation>
    <scope>NUCLEOTIDE SEQUENCE</scope>
    <source>
        <strain evidence="2">SWRI153</strain>
    </source>
</reference>
<dbReference type="AlphaFoldDB" id="A0A923JEG6"/>
<organism evidence="1">
    <name type="scientific">Pseudomonas khorasanensis</name>
    <dbReference type="NCBI Taxonomy" id="2745508"/>
    <lineage>
        <taxon>Bacteria</taxon>
        <taxon>Pseudomonadati</taxon>
        <taxon>Pseudomonadota</taxon>
        <taxon>Gammaproteobacteria</taxon>
        <taxon>Pseudomonadales</taxon>
        <taxon>Pseudomonadaceae</taxon>
        <taxon>Pseudomonas</taxon>
    </lineage>
</organism>
<reference evidence="1 3" key="1">
    <citation type="journal article" date="2020" name="Microorganisms">
        <title>Reliable Identification of Environmental Pseudomonas Isolates Using the rpoD Gene.</title>
        <authorList>
            <consortium name="The Broad Institute Genome Sequencing Platform"/>
            <person name="Girard L."/>
            <person name="Lood C."/>
            <person name="Rokni-Zadeh H."/>
            <person name="van Noort V."/>
            <person name="Lavigne R."/>
            <person name="De Mot R."/>
        </authorList>
    </citation>
    <scope>NUCLEOTIDE SEQUENCE</scope>
    <source>
        <strain evidence="1 3">SWRI153</strain>
    </source>
</reference>
<keyword evidence="3" id="KW-1185">Reference proteome</keyword>
<dbReference type="EMBL" id="JABWQP020000001">
    <property type="protein sequence ID" value="MBV4484619.1"/>
    <property type="molecule type" value="Genomic_DNA"/>
</dbReference>
<evidence type="ECO:0000313" key="3">
    <source>
        <dbReference type="Proteomes" id="UP000648816"/>
    </source>
</evidence>
<comment type="caution">
    <text evidence="1">The sequence shown here is derived from an EMBL/GenBank/DDBJ whole genome shotgun (WGS) entry which is preliminary data.</text>
</comment>